<evidence type="ECO:0000313" key="3">
    <source>
        <dbReference type="Proteomes" id="UP001209570"/>
    </source>
</evidence>
<feature type="compositionally biased region" description="Acidic residues" evidence="1">
    <location>
        <begin position="144"/>
        <end position="158"/>
    </location>
</feature>
<dbReference type="Proteomes" id="UP001209570">
    <property type="component" value="Unassembled WGS sequence"/>
</dbReference>
<evidence type="ECO:0000313" key="2">
    <source>
        <dbReference type="EMBL" id="KAJ0394324.1"/>
    </source>
</evidence>
<proteinExistence type="predicted"/>
<feature type="compositionally biased region" description="Polar residues" evidence="1">
    <location>
        <begin position="110"/>
        <end position="120"/>
    </location>
</feature>
<feature type="compositionally biased region" description="Acidic residues" evidence="1">
    <location>
        <begin position="166"/>
        <end position="178"/>
    </location>
</feature>
<gene>
    <name evidence="2" type="ORF">P43SY_008764</name>
</gene>
<reference evidence="2" key="1">
    <citation type="submission" date="2021-12" db="EMBL/GenBank/DDBJ databases">
        <title>Prjna785345.</title>
        <authorList>
            <person name="Rujirawat T."/>
            <person name="Krajaejun T."/>
        </authorList>
    </citation>
    <scope>NUCLEOTIDE SEQUENCE</scope>
    <source>
        <strain evidence="2">Pi057C3</strain>
    </source>
</reference>
<protein>
    <submittedName>
        <fullName evidence="2">Uncharacterized protein</fullName>
    </submittedName>
</protein>
<sequence>MIKLKALKMKCSQVFHLTVGTTKLTHIQLEEHEYDYETSIAWTVDQVESGSDDPVASDPAKRHDKLQSDGAPHCDRHSDAAWDPSDRCTAHSSATQANDRACGAAAPTDRLSSSGSQSGGIATWQCPKRQEDNRPTVPTSPGDEPGDDNGDGADDAADDGVAASDGDGDGNDEPDGDPDGDRDVDHRLVELSRLPLVGKPNPKSLSLRQFTGKVKPAATRKTSESYEAYAQRMETMANALPGGIEVETNAAAALAAFVRMSCPAHASQLNVEWTQSQRRKTPARTALHEMVEFISLLDRSNDYGAAVITERKRKPTKQTVRFKLEPGAEYVEPAWVTETTKCHGCHGLGHLANNPACPQYGQRKKKSPLMSAVDDVIETDSE</sequence>
<evidence type="ECO:0000256" key="1">
    <source>
        <dbReference type="SAM" id="MobiDB-lite"/>
    </source>
</evidence>
<dbReference type="AlphaFoldDB" id="A0AAD5LAD8"/>
<dbReference type="EMBL" id="JAKCXM010000418">
    <property type="protein sequence ID" value="KAJ0394324.1"/>
    <property type="molecule type" value="Genomic_DNA"/>
</dbReference>
<name>A0AAD5LAD8_PYTIN</name>
<feature type="region of interest" description="Disordered" evidence="1">
    <location>
        <begin position="363"/>
        <end position="382"/>
    </location>
</feature>
<feature type="region of interest" description="Disordered" evidence="1">
    <location>
        <begin position="48"/>
        <end position="184"/>
    </location>
</feature>
<accession>A0AAD5LAD8</accession>
<comment type="caution">
    <text evidence="2">The sequence shown here is derived from an EMBL/GenBank/DDBJ whole genome shotgun (WGS) entry which is preliminary data.</text>
</comment>
<organism evidence="2 3">
    <name type="scientific">Pythium insidiosum</name>
    <name type="common">Pythiosis disease agent</name>
    <dbReference type="NCBI Taxonomy" id="114742"/>
    <lineage>
        <taxon>Eukaryota</taxon>
        <taxon>Sar</taxon>
        <taxon>Stramenopiles</taxon>
        <taxon>Oomycota</taxon>
        <taxon>Peronosporomycetes</taxon>
        <taxon>Pythiales</taxon>
        <taxon>Pythiaceae</taxon>
        <taxon>Pythium</taxon>
    </lineage>
</organism>
<feature type="compositionally biased region" description="Basic and acidic residues" evidence="1">
    <location>
        <begin position="59"/>
        <end position="89"/>
    </location>
</feature>
<keyword evidence="3" id="KW-1185">Reference proteome</keyword>